<gene>
    <name evidence="2" type="ORF">AXF42_Ash012504</name>
</gene>
<dbReference type="EMBL" id="KZ451959">
    <property type="protein sequence ID" value="PKA57965.1"/>
    <property type="molecule type" value="Genomic_DNA"/>
</dbReference>
<evidence type="ECO:0000313" key="3">
    <source>
        <dbReference type="Proteomes" id="UP000236161"/>
    </source>
</evidence>
<keyword evidence="3" id="KW-1185">Reference proteome</keyword>
<accession>A0A2I0AQY6</accession>
<evidence type="ECO:0000313" key="2">
    <source>
        <dbReference type="EMBL" id="PKA57965.1"/>
    </source>
</evidence>
<dbReference type="AlphaFoldDB" id="A0A2I0AQY6"/>
<proteinExistence type="predicted"/>
<evidence type="ECO:0000256" key="1">
    <source>
        <dbReference type="SAM" id="MobiDB-lite"/>
    </source>
</evidence>
<protein>
    <submittedName>
        <fullName evidence="2">Uncharacterized protein</fullName>
    </submittedName>
</protein>
<organism evidence="2 3">
    <name type="scientific">Apostasia shenzhenica</name>
    <dbReference type="NCBI Taxonomy" id="1088818"/>
    <lineage>
        <taxon>Eukaryota</taxon>
        <taxon>Viridiplantae</taxon>
        <taxon>Streptophyta</taxon>
        <taxon>Embryophyta</taxon>
        <taxon>Tracheophyta</taxon>
        <taxon>Spermatophyta</taxon>
        <taxon>Magnoliopsida</taxon>
        <taxon>Liliopsida</taxon>
        <taxon>Asparagales</taxon>
        <taxon>Orchidaceae</taxon>
        <taxon>Apostasioideae</taxon>
        <taxon>Apostasia</taxon>
    </lineage>
</organism>
<name>A0A2I0AQY6_9ASPA</name>
<dbReference type="Proteomes" id="UP000236161">
    <property type="component" value="Unassembled WGS sequence"/>
</dbReference>
<sequence>MAASLIRFSALSAPSTANEAAPRWQERHSCPVGSSGQNAGTAMKGRPWFERRSSSIGPRVLCP</sequence>
<feature type="region of interest" description="Disordered" evidence="1">
    <location>
        <begin position="13"/>
        <end position="63"/>
    </location>
</feature>
<reference evidence="2 3" key="1">
    <citation type="journal article" date="2017" name="Nature">
        <title>The Apostasia genome and the evolution of orchids.</title>
        <authorList>
            <person name="Zhang G.Q."/>
            <person name="Liu K.W."/>
            <person name="Li Z."/>
            <person name="Lohaus R."/>
            <person name="Hsiao Y.Y."/>
            <person name="Niu S.C."/>
            <person name="Wang J.Y."/>
            <person name="Lin Y.C."/>
            <person name="Xu Q."/>
            <person name="Chen L.J."/>
            <person name="Yoshida K."/>
            <person name="Fujiwara S."/>
            <person name="Wang Z.W."/>
            <person name="Zhang Y.Q."/>
            <person name="Mitsuda N."/>
            <person name="Wang M."/>
            <person name="Liu G.H."/>
            <person name="Pecoraro L."/>
            <person name="Huang H.X."/>
            <person name="Xiao X.J."/>
            <person name="Lin M."/>
            <person name="Wu X.Y."/>
            <person name="Wu W.L."/>
            <person name="Chen Y.Y."/>
            <person name="Chang S.B."/>
            <person name="Sakamoto S."/>
            <person name="Ohme-Takagi M."/>
            <person name="Yagi M."/>
            <person name="Zeng S.J."/>
            <person name="Shen C.Y."/>
            <person name="Yeh C.M."/>
            <person name="Luo Y.B."/>
            <person name="Tsai W.C."/>
            <person name="Van de Peer Y."/>
            <person name="Liu Z.J."/>
        </authorList>
    </citation>
    <scope>NUCLEOTIDE SEQUENCE [LARGE SCALE GENOMIC DNA]</scope>
    <source>
        <strain evidence="3">cv. Shenzhen</strain>
        <tissue evidence="2">Stem</tissue>
    </source>
</reference>